<proteinExistence type="predicted"/>
<dbReference type="InterPro" id="IPR015915">
    <property type="entry name" value="Kelch-typ_b-propeller"/>
</dbReference>
<reference evidence="5" key="1">
    <citation type="submission" date="2017-02" db="UniProtKB">
        <authorList>
            <consortium name="WormBaseParasite"/>
        </authorList>
    </citation>
    <scope>IDENTIFICATION</scope>
</reference>
<reference evidence="2 4" key="2">
    <citation type="submission" date="2018-11" db="EMBL/GenBank/DDBJ databases">
        <authorList>
            <consortium name="Pathogen Informatics"/>
        </authorList>
    </citation>
    <scope>NUCLEOTIDE SEQUENCE [LARGE SCALE GENOMIC DNA]</scope>
</reference>
<dbReference type="EMBL" id="UYYG01001163">
    <property type="protein sequence ID" value="VDN57869.1"/>
    <property type="molecule type" value="Genomic_DNA"/>
</dbReference>
<name>A0A0N4U9Q9_DRAME</name>
<feature type="region of interest" description="Disordered" evidence="1">
    <location>
        <begin position="409"/>
        <end position="463"/>
    </location>
</feature>
<feature type="compositionally biased region" description="Basic and acidic residues" evidence="1">
    <location>
        <begin position="454"/>
        <end position="463"/>
    </location>
</feature>
<dbReference type="AlphaFoldDB" id="A0A0N4U9Q9"/>
<dbReference type="WBParaSite" id="DME_0000383701-mRNA-1">
    <property type="protein sequence ID" value="DME_0000383701-mRNA-1"/>
    <property type="gene ID" value="DME_0000383701"/>
</dbReference>
<feature type="compositionally biased region" description="Low complexity" evidence="1">
    <location>
        <begin position="409"/>
        <end position="419"/>
    </location>
</feature>
<protein>
    <submittedName>
        <fullName evidence="5">CUB domain-containing protein</fullName>
    </submittedName>
</protein>
<dbReference type="OrthoDB" id="7676067at2759"/>
<accession>A0A0N4U9Q9</accession>
<feature type="compositionally biased region" description="Polar residues" evidence="1">
    <location>
        <begin position="420"/>
        <end position="432"/>
    </location>
</feature>
<keyword evidence="4" id="KW-1185">Reference proteome</keyword>
<gene>
    <name evidence="2" type="ORF">DME_LOCUS7842</name>
</gene>
<dbReference type="Gene3D" id="2.120.10.80">
    <property type="entry name" value="Kelch-type beta propeller"/>
    <property type="match status" value="1"/>
</dbReference>
<dbReference type="Proteomes" id="UP000038040">
    <property type="component" value="Unplaced"/>
</dbReference>
<evidence type="ECO:0000313" key="5">
    <source>
        <dbReference type="WBParaSite" id="DME_0000383701-mRNA-1"/>
    </source>
</evidence>
<evidence type="ECO:0000313" key="3">
    <source>
        <dbReference type="Proteomes" id="UP000038040"/>
    </source>
</evidence>
<dbReference type="Proteomes" id="UP000274756">
    <property type="component" value="Unassembled WGS sequence"/>
</dbReference>
<dbReference type="STRING" id="318479.A0A0N4U9Q9"/>
<sequence length="463" mass="51413">MGEVQIEDITVPWGAVPDPLDIQNGHWRMAVYQDCEEGFGGQKLYFLYDPVADENSGTTGGRKGNCGLVVFDCNKRFFIGHIPLYLEGIVKFCFTLKVPSPANGSSFIIVTESDRTNVGGSVCLLLWRLYLGSTGMEVSSPPVALLNNPISLFGDYIIALREDVPELVLLTSPGLSVWRIPCLNPYPCDPIENFETNGDLSHYYDANVSQGNIYLHSSSPDGHYDPTRIHFLPLTGIERRISTQMCQGDYTHGFPCARKEVGLNAMSGYILFTGGEVGNVNGVQRLDDCWLLDLTNFMWKRIFPNMPVPLIEPRISIAMSGTTFSPFQLIKGNVYVWGESDQPFPGVQHGTHLRILRVKGMVKPKLPSYNEAVNNLDIRFNPPYPNPSISQTSMASSYGYSPATYDSSYPSSRPAYSAPQNIPQLHYGQTNPGIGGNHQPFYPPSSEQHAYYPPEDKKNCCLQ</sequence>
<dbReference type="SUPFAM" id="SSF117281">
    <property type="entry name" value="Kelch motif"/>
    <property type="match status" value="1"/>
</dbReference>
<evidence type="ECO:0000313" key="4">
    <source>
        <dbReference type="Proteomes" id="UP000274756"/>
    </source>
</evidence>
<evidence type="ECO:0000256" key="1">
    <source>
        <dbReference type="SAM" id="MobiDB-lite"/>
    </source>
</evidence>
<evidence type="ECO:0000313" key="2">
    <source>
        <dbReference type="EMBL" id="VDN57869.1"/>
    </source>
</evidence>
<organism evidence="3 5">
    <name type="scientific">Dracunculus medinensis</name>
    <name type="common">Guinea worm</name>
    <dbReference type="NCBI Taxonomy" id="318479"/>
    <lineage>
        <taxon>Eukaryota</taxon>
        <taxon>Metazoa</taxon>
        <taxon>Ecdysozoa</taxon>
        <taxon>Nematoda</taxon>
        <taxon>Chromadorea</taxon>
        <taxon>Rhabditida</taxon>
        <taxon>Spirurina</taxon>
        <taxon>Dracunculoidea</taxon>
        <taxon>Dracunculidae</taxon>
        <taxon>Dracunculus</taxon>
    </lineage>
</organism>